<keyword evidence="3" id="KW-1185">Reference proteome</keyword>
<evidence type="ECO:0000313" key="3">
    <source>
        <dbReference type="Proteomes" id="UP001063166"/>
    </source>
</evidence>
<protein>
    <submittedName>
        <fullName evidence="2">Uncharacterized protein</fullName>
    </submittedName>
</protein>
<proteinExistence type="predicted"/>
<dbReference type="EMBL" id="BRPK01000002">
    <property type="protein sequence ID" value="GLB34774.1"/>
    <property type="molecule type" value="Genomic_DNA"/>
</dbReference>
<feature type="compositionally biased region" description="Polar residues" evidence="1">
    <location>
        <begin position="12"/>
        <end position="30"/>
    </location>
</feature>
<reference evidence="2" key="1">
    <citation type="submission" date="2022-07" db="EMBL/GenBank/DDBJ databases">
        <title>The genome of Lyophyllum shimeji provides insight into the initial evolution of ectomycorrhizal fungal genome.</title>
        <authorList>
            <person name="Kobayashi Y."/>
            <person name="Shibata T."/>
            <person name="Hirakawa H."/>
            <person name="Shigenobu S."/>
            <person name="Nishiyama T."/>
            <person name="Yamada A."/>
            <person name="Hasebe M."/>
            <person name="Kawaguchi M."/>
        </authorList>
    </citation>
    <scope>NUCLEOTIDE SEQUENCE</scope>
    <source>
        <strain evidence="2">AT787</strain>
    </source>
</reference>
<gene>
    <name evidence="2" type="ORF">LshimejAT787_0203390</name>
</gene>
<dbReference type="AlphaFoldDB" id="A0A9P3PFX1"/>
<comment type="caution">
    <text evidence="2">The sequence shown here is derived from an EMBL/GenBank/DDBJ whole genome shotgun (WGS) entry which is preliminary data.</text>
</comment>
<accession>A0A9P3PFX1</accession>
<sequence length="87" mass="9769">MIWSRREKRRNAPNQSGSPQRRNALDATSGSWRTNTNAIKNDLRDLLVQQQSSILLLRDFAILDIITSVPAQAASTEEIYTQAAATR</sequence>
<evidence type="ECO:0000313" key="2">
    <source>
        <dbReference type="EMBL" id="GLB34774.1"/>
    </source>
</evidence>
<organism evidence="2 3">
    <name type="scientific">Lyophyllum shimeji</name>
    <name type="common">Hon-shimeji</name>
    <name type="synonym">Tricholoma shimeji</name>
    <dbReference type="NCBI Taxonomy" id="47721"/>
    <lineage>
        <taxon>Eukaryota</taxon>
        <taxon>Fungi</taxon>
        <taxon>Dikarya</taxon>
        <taxon>Basidiomycota</taxon>
        <taxon>Agaricomycotina</taxon>
        <taxon>Agaricomycetes</taxon>
        <taxon>Agaricomycetidae</taxon>
        <taxon>Agaricales</taxon>
        <taxon>Tricholomatineae</taxon>
        <taxon>Lyophyllaceae</taxon>
        <taxon>Lyophyllum</taxon>
    </lineage>
</organism>
<evidence type="ECO:0000256" key="1">
    <source>
        <dbReference type="SAM" id="MobiDB-lite"/>
    </source>
</evidence>
<dbReference type="Proteomes" id="UP001063166">
    <property type="component" value="Unassembled WGS sequence"/>
</dbReference>
<feature type="region of interest" description="Disordered" evidence="1">
    <location>
        <begin position="1"/>
        <end position="30"/>
    </location>
</feature>
<feature type="compositionally biased region" description="Basic residues" evidence="1">
    <location>
        <begin position="1"/>
        <end position="11"/>
    </location>
</feature>
<name>A0A9P3PFX1_LYOSH</name>